<dbReference type="GO" id="GO:0015074">
    <property type="term" value="P:DNA integration"/>
    <property type="evidence" value="ECO:0007669"/>
    <property type="project" value="UniProtKB-KW"/>
</dbReference>
<keyword evidence="3" id="KW-0233">DNA recombination</keyword>
<evidence type="ECO:0000259" key="6">
    <source>
        <dbReference type="PROSITE" id="PS51900"/>
    </source>
</evidence>
<dbReference type="Pfam" id="PF00589">
    <property type="entry name" value="Phage_integrase"/>
    <property type="match status" value="1"/>
</dbReference>
<evidence type="ECO:0000256" key="2">
    <source>
        <dbReference type="ARBA" id="ARBA00023125"/>
    </source>
</evidence>
<dbReference type="InterPro" id="IPR050090">
    <property type="entry name" value="Tyrosine_recombinase_XerCD"/>
</dbReference>
<accession>A0A935TC93</accession>
<protein>
    <submittedName>
        <fullName evidence="7">Tyrosine-type recombinase/integrase</fullName>
    </submittedName>
</protein>
<feature type="domain" description="Core-binding (CB)" evidence="6">
    <location>
        <begin position="112"/>
        <end position="197"/>
    </location>
</feature>
<dbReference type="PANTHER" id="PTHR30349:SF90">
    <property type="entry name" value="TYROSINE RECOMBINASE XERD"/>
    <property type="match status" value="1"/>
</dbReference>
<dbReference type="InterPro" id="IPR002104">
    <property type="entry name" value="Integrase_catalytic"/>
</dbReference>
<evidence type="ECO:0000259" key="5">
    <source>
        <dbReference type="PROSITE" id="PS51898"/>
    </source>
</evidence>
<dbReference type="PANTHER" id="PTHR30349">
    <property type="entry name" value="PHAGE INTEGRASE-RELATED"/>
    <property type="match status" value="1"/>
</dbReference>
<dbReference type="GO" id="GO:0003677">
    <property type="term" value="F:DNA binding"/>
    <property type="evidence" value="ECO:0007669"/>
    <property type="project" value="UniProtKB-UniRule"/>
</dbReference>
<dbReference type="InterPro" id="IPR010998">
    <property type="entry name" value="Integrase_recombinase_N"/>
</dbReference>
<organism evidence="7 8">
    <name type="scientific">Candidatus Accumulibacter affinis</name>
    <dbReference type="NCBI Taxonomy" id="2954384"/>
    <lineage>
        <taxon>Bacteria</taxon>
        <taxon>Pseudomonadati</taxon>
        <taxon>Pseudomonadota</taxon>
        <taxon>Betaproteobacteria</taxon>
        <taxon>Candidatus Accumulibacter</taxon>
    </lineage>
</organism>
<evidence type="ECO:0000256" key="4">
    <source>
        <dbReference type="PROSITE-ProRule" id="PRU01248"/>
    </source>
</evidence>
<evidence type="ECO:0000313" key="7">
    <source>
        <dbReference type="EMBL" id="MBK7953767.1"/>
    </source>
</evidence>
<dbReference type="Gene3D" id="1.10.443.10">
    <property type="entry name" value="Intergrase catalytic core"/>
    <property type="match status" value="1"/>
</dbReference>
<evidence type="ECO:0000313" key="8">
    <source>
        <dbReference type="Proteomes" id="UP000706151"/>
    </source>
</evidence>
<dbReference type="Proteomes" id="UP000706151">
    <property type="component" value="Unassembled WGS sequence"/>
</dbReference>
<dbReference type="InterPro" id="IPR044068">
    <property type="entry name" value="CB"/>
</dbReference>
<dbReference type="PROSITE" id="PS51900">
    <property type="entry name" value="CB"/>
    <property type="match status" value="1"/>
</dbReference>
<feature type="domain" description="Tyr recombinase" evidence="5">
    <location>
        <begin position="220"/>
        <end position="403"/>
    </location>
</feature>
<evidence type="ECO:0000256" key="3">
    <source>
        <dbReference type="ARBA" id="ARBA00023172"/>
    </source>
</evidence>
<dbReference type="Gene3D" id="1.10.150.130">
    <property type="match status" value="1"/>
</dbReference>
<sequence>MFETLVSTDRALAHHRDGPLADERNRYLQHCTAQGGTRDSLRLRARSILWVAEHMSPSDFGSVNASRLHEIVYGRVSPTSHGLAPTTAATCVCFARPWLKYLGWWPQPEESVPFGPALEHFVAWMRDERGLTPCTIEQWRYRALKFLCWCSDTDRNLATLQPQDIDAYFVNYGAKRWSRISAGGIAKMLRVFLRHAASTGACSPILAGSIPGNRRYALESLPYALSWEDVRRVVATASSDSEGDIRDRAILLLLAVYGLRRGEVASLRLDQIDLAAGLLHIWRLKRRQPQVYPLVPSVAEALRRYIHEVRPNVSHAEVFIRTQAPRFPIQATALYNIVTRRLRALGIQAAHLGPHALRHSCAAKLLADGLTLKEIGDHLGHRSASATMTYTKVDLGSLRQVADFDLGGLR</sequence>
<dbReference type="AlphaFoldDB" id="A0A935TC93"/>
<dbReference type="SUPFAM" id="SSF56349">
    <property type="entry name" value="DNA breaking-rejoining enzymes"/>
    <property type="match status" value="1"/>
</dbReference>
<evidence type="ECO:0000256" key="1">
    <source>
        <dbReference type="ARBA" id="ARBA00022908"/>
    </source>
</evidence>
<dbReference type="EMBL" id="JADJOT010000007">
    <property type="protein sequence ID" value="MBK7953767.1"/>
    <property type="molecule type" value="Genomic_DNA"/>
</dbReference>
<keyword evidence="1" id="KW-0229">DNA integration</keyword>
<gene>
    <name evidence="7" type="ORF">IPK02_07300</name>
</gene>
<dbReference type="PROSITE" id="PS51898">
    <property type="entry name" value="TYR_RECOMBINASE"/>
    <property type="match status" value="1"/>
</dbReference>
<proteinExistence type="predicted"/>
<keyword evidence="2 4" id="KW-0238">DNA-binding</keyword>
<dbReference type="InterPro" id="IPR013762">
    <property type="entry name" value="Integrase-like_cat_sf"/>
</dbReference>
<reference evidence="7 8" key="1">
    <citation type="submission" date="2020-10" db="EMBL/GenBank/DDBJ databases">
        <title>Connecting structure to function with the recovery of over 1000 high-quality activated sludge metagenome-assembled genomes encoding full-length rRNA genes using long-read sequencing.</title>
        <authorList>
            <person name="Singleton C.M."/>
            <person name="Petriglieri F."/>
            <person name="Kristensen J.M."/>
            <person name="Kirkegaard R.H."/>
            <person name="Michaelsen T.Y."/>
            <person name="Andersen M.H."/>
            <person name="Karst S.M."/>
            <person name="Dueholm M.S."/>
            <person name="Nielsen P.H."/>
            <person name="Albertsen M."/>
        </authorList>
    </citation>
    <scope>NUCLEOTIDE SEQUENCE [LARGE SCALE GENOMIC DNA]</scope>
    <source>
        <strain evidence="7">Fred_18-Q3-R57-64_BAT3C.720</strain>
    </source>
</reference>
<dbReference type="InterPro" id="IPR011010">
    <property type="entry name" value="DNA_brk_join_enz"/>
</dbReference>
<dbReference type="GO" id="GO:0006310">
    <property type="term" value="P:DNA recombination"/>
    <property type="evidence" value="ECO:0007669"/>
    <property type="project" value="UniProtKB-KW"/>
</dbReference>
<comment type="caution">
    <text evidence="7">The sequence shown here is derived from an EMBL/GenBank/DDBJ whole genome shotgun (WGS) entry which is preliminary data.</text>
</comment>
<name>A0A935TC93_9PROT</name>